<comment type="caution">
    <text evidence="1">The sequence shown here is derived from an EMBL/GenBank/DDBJ whole genome shotgun (WGS) entry which is preliminary data.</text>
</comment>
<organism evidence="1 2">
    <name type="scientific">Chryseobacterium aquifrigidense</name>
    <dbReference type="NCBI Taxonomy" id="558021"/>
    <lineage>
        <taxon>Bacteria</taxon>
        <taxon>Pseudomonadati</taxon>
        <taxon>Bacteroidota</taxon>
        <taxon>Flavobacteriia</taxon>
        <taxon>Flavobacteriales</taxon>
        <taxon>Weeksellaceae</taxon>
        <taxon>Chryseobacterium group</taxon>
        <taxon>Chryseobacterium</taxon>
    </lineage>
</organism>
<dbReference type="Proteomes" id="UP000316437">
    <property type="component" value="Unassembled WGS sequence"/>
</dbReference>
<evidence type="ECO:0000313" key="2">
    <source>
        <dbReference type="Proteomes" id="UP000316437"/>
    </source>
</evidence>
<protein>
    <submittedName>
        <fullName evidence="1">Uncharacterized protein</fullName>
    </submittedName>
</protein>
<dbReference type="AlphaFoldDB" id="A0A543EHI6"/>
<gene>
    <name evidence="1" type="ORF">FB551_0697</name>
</gene>
<keyword evidence="2" id="KW-1185">Reference proteome</keyword>
<accession>A0A543EHI6</accession>
<proteinExistence type="predicted"/>
<sequence>MDKYWKTFLKRISEDRRLNVWHLVLLMAIMQLGIDQNETKTIRVSRSILMKKSHILTLPTYHKYFKELQAIGYIIYYPSYHPKIRSYIRMQS</sequence>
<name>A0A543EHI6_9FLAO</name>
<evidence type="ECO:0000313" key="1">
    <source>
        <dbReference type="EMBL" id="TQM21016.1"/>
    </source>
</evidence>
<reference evidence="1 2" key="1">
    <citation type="submission" date="2019-06" db="EMBL/GenBank/DDBJ databases">
        <title>Sorghum-associated microbial communities from plants grown in Nebraska, USA.</title>
        <authorList>
            <person name="Schachtman D."/>
        </authorList>
    </citation>
    <scope>NUCLEOTIDE SEQUENCE [LARGE SCALE GENOMIC DNA]</scope>
    <source>
        <strain evidence="1 2">110</strain>
    </source>
</reference>
<dbReference type="EMBL" id="VFPD01000001">
    <property type="protein sequence ID" value="TQM21016.1"/>
    <property type="molecule type" value="Genomic_DNA"/>
</dbReference>